<dbReference type="PANTHER" id="PTHR30437:SF6">
    <property type="entry name" value="TRANSCRIPTION ELONGATION FACTOR GREB"/>
    <property type="match status" value="1"/>
</dbReference>
<dbReference type="GO" id="GO:0032784">
    <property type="term" value="P:regulation of DNA-templated transcription elongation"/>
    <property type="evidence" value="ECO:0007669"/>
    <property type="project" value="InterPro"/>
</dbReference>
<dbReference type="GO" id="GO:0070063">
    <property type="term" value="F:RNA polymerase binding"/>
    <property type="evidence" value="ECO:0007669"/>
    <property type="project" value="InterPro"/>
</dbReference>
<keyword evidence="3" id="KW-1185">Reference proteome</keyword>
<dbReference type="Proteomes" id="UP000253759">
    <property type="component" value="Unassembled WGS sequence"/>
</dbReference>
<dbReference type="InterPro" id="IPR023459">
    <property type="entry name" value="Tscrpt_elong_fac_GreA/B_fam"/>
</dbReference>
<dbReference type="Gene3D" id="3.10.50.30">
    <property type="entry name" value="Transcription elongation factor, GreA/GreB, C-terminal domain"/>
    <property type="match status" value="1"/>
</dbReference>
<reference evidence="3" key="1">
    <citation type="submission" date="2018-07" db="EMBL/GenBank/DDBJ databases">
        <authorList>
            <person name="Liu B.-T."/>
            <person name="Du Z."/>
        </authorList>
    </citation>
    <scope>NUCLEOTIDE SEQUENCE [LARGE SCALE GENOMIC DNA]</scope>
    <source>
        <strain evidence="3">XYN52</strain>
    </source>
</reference>
<protein>
    <recommendedName>
        <fullName evidence="1">Transcription elongation factor GreA/GreB C-terminal domain-containing protein</fullName>
    </recommendedName>
</protein>
<accession>A0A369W305</accession>
<name>A0A369W305_9HYPH</name>
<dbReference type="InterPro" id="IPR036953">
    <property type="entry name" value="GreA/GreB_C_sf"/>
</dbReference>
<dbReference type="GO" id="GO:0003677">
    <property type="term" value="F:DNA binding"/>
    <property type="evidence" value="ECO:0007669"/>
    <property type="project" value="InterPro"/>
</dbReference>
<dbReference type="RefSeq" id="WP_114646405.1">
    <property type="nucleotide sequence ID" value="NZ_QQNH01000017.1"/>
</dbReference>
<organism evidence="2 3">
    <name type="scientific">Pelagibacterium lacus</name>
    <dbReference type="NCBI Taxonomy" id="2282655"/>
    <lineage>
        <taxon>Bacteria</taxon>
        <taxon>Pseudomonadati</taxon>
        <taxon>Pseudomonadota</taxon>
        <taxon>Alphaproteobacteria</taxon>
        <taxon>Hyphomicrobiales</taxon>
        <taxon>Devosiaceae</taxon>
        <taxon>Pelagibacterium</taxon>
    </lineage>
</organism>
<feature type="domain" description="Transcription elongation factor GreA/GreB C-terminal" evidence="1">
    <location>
        <begin position="83"/>
        <end position="153"/>
    </location>
</feature>
<gene>
    <name evidence="2" type="ORF">DVH29_11915</name>
</gene>
<dbReference type="OrthoDB" id="8537952at2"/>
<dbReference type="EMBL" id="QQNH01000017">
    <property type="protein sequence ID" value="RDE08429.1"/>
    <property type="molecule type" value="Genomic_DNA"/>
</dbReference>
<dbReference type="GO" id="GO:0006354">
    <property type="term" value="P:DNA-templated transcription elongation"/>
    <property type="evidence" value="ECO:0007669"/>
    <property type="project" value="TreeGrafter"/>
</dbReference>
<evidence type="ECO:0000313" key="2">
    <source>
        <dbReference type="EMBL" id="RDE08429.1"/>
    </source>
</evidence>
<dbReference type="AlphaFoldDB" id="A0A369W305"/>
<dbReference type="PANTHER" id="PTHR30437">
    <property type="entry name" value="TRANSCRIPTION ELONGATION FACTOR GREA"/>
    <property type="match status" value="1"/>
</dbReference>
<evidence type="ECO:0000313" key="3">
    <source>
        <dbReference type="Proteomes" id="UP000253759"/>
    </source>
</evidence>
<dbReference type="InterPro" id="IPR001437">
    <property type="entry name" value="Tscrpt_elong_fac_GreA/B_C"/>
</dbReference>
<evidence type="ECO:0000259" key="1">
    <source>
        <dbReference type="Pfam" id="PF01272"/>
    </source>
</evidence>
<comment type="caution">
    <text evidence="2">The sequence shown here is derived from an EMBL/GenBank/DDBJ whole genome shotgun (WGS) entry which is preliminary data.</text>
</comment>
<dbReference type="Pfam" id="PF01272">
    <property type="entry name" value="GreA_GreB"/>
    <property type="match status" value="1"/>
</dbReference>
<dbReference type="SUPFAM" id="SSF54534">
    <property type="entry name" value="FKBP-like"/>
    <property type="match status" value="1"/>
</dbReference>
<sequence length="155" mass="17020">MSRAFVKEIDDVPEQKLPERTVSSAPNLVTRRGAELIAAEIDSLTLALETLDGKDAEHARRDLRYWEARRATMQLVERSGDLDAVGFGTEIAVKRAGRMQTLRIVGEDEADPRGGYLAYTAPLAQALEEAEIGETVEFEAGGRVDPIEIVSIKPL</sequence>
<proteinExistence type="predicted"/>